<dbReference type="OrthoDB" id="415706at2759"/>
<feature type="domain" description="GED" evidence="4">
    <location>
        <begin position="564"/>
        <end position="658"/>
    </location>
</feature>
<dbReference type="PROSITE" id="PS51388">
    <property type="entry name" value="GED"/>
    <property type="match status" value="1"/>
</dbReference>
<dbReference type="GO" id="GO:0048312">
    <property type="term" value="P:intracellular distribution of mitochondria"/>
    <property type="evidence" value="ECO:0007669"/>
    <property type="project" value="TreeGrafter"/>
</dbReference>
<dbReference type="InterPro" id="IPR027417">
    <property type="entry name" value="P-loop_NTPase"/>
</dbReference>
<evidence type="ECO:0000313" key="5">
    <source>
        <dbReference type="EMBL" id="POR31830.1"/>
    </source>
</evidence>
<dbReference type="Pfam" id="PF00350">
    <property type="entry name" value="Dynamin_N"/>
    <property type="match status" value="1"/>
</dbReference>
<dbReference type="GO" id="GO:0006897">
    <property type="term" value="P:endocytosis"/>
    <property type="evidence" value="ECO:0007669"/>
    <property type="project" value="TreeGrafter"/>
</dbReference>
<reference evidence="5 6" key="1">
    <citation type="submission" date="2018-01" db="EMBL/GenBank/DDBJ databases">
        <title>Harnessing the power of phylogenomics to disentangle the directionality and signatures of interkingdom host jumping in the parasitic fungal genus Tolypocladium.</title>
        <authorList>
            <person name="Quandt C.A."/>
            <person name="Patterson W."/>
            <person name="Spatafora J.W."/>
        </authorList>
    </citation>
    <scope>NUCLEOTIDE SEQUENCE [LARGE SCALE GENOMIC DNA]</scope>
    <source>
        <strain evidence="5 6">NRBC 100945</strain>
    </source>
</reference>
<dbReference type="InterPro" id="IPR001401">
    <property type="entry name" value="Dynamin_GTPase"/>
</dbReference>
<comment type="caution">
    <text evidence="5">The sequence shown here is derived from an EMBL/GenBank/DDBJ whole genome shotgun (WGS) entry which is preliminary data.</text>
</comment>
<evidence type="ECO:0000256" key="1">
    <source>
        <dbReference type="ARBA" id="ARBA00022741"/>
    </source>
</evidence>
<sequence length="731" mass="81242">MPAKETGLGNQAMLTKIDKLRELNVGSMIPLPQLVVVGDQSSGKSSVLESLTGFSFPRATGLGTRYATQITCCRDAITSVVISIIPRPDANEELKAKLLGFHRRRDGELDNDELVNIFHEANQTMGIRMKSDDSYQSGLPGAFSQDILKIEVNGPNQNHLTVIDVPGIFRVTTPVIDVVVGNKSYLKLGCYVVKNRSADDSSSTLAERAAAEKAFFMAPPWTAVGDRCGISALEERLRHILMKISKQEFPHVKAEIEQRLRKCKASLESMGPTRADHSSQRQYLGRLATSFQTTTQAALNGHYAGEKLFRLDPDLKLITRMIKLHKVFANVFRERAHTEQFDASPGEDSSSKDDDAASEDETPAAGTAVPLKVPLAKYPELHDIIVDKAYQCPRPGSKPIMHRITEVFDSSRGPDLGTFGGTVLSTVFEEQSEKWEPLTLSHVSSAIALVHDFIFRLICHLCPEKQVRDQLWDNLLVDQLRGLYRNAMNHAHFLLSIERGGRPSTFNHYFNDILQKKRGERLAVSLAEKAIDLRDYNFKASGRYVSVENLRSSAVNKDNEQQVCEDILDIFESYYKVAQRRFVDIVYQQVISHFLLDGAESPVKAFGPDMIMRLSDEQLDLIAGEDEESKHQRMTLQRESASLEAALKGAFKPSSRPKAAKATHSKRQVSKVSKPKKSTAHLDKAHKKFSAGLTAKTEALLGERAGHLELIGKGKKADKKFTVKGGSKKFG</sequence>
<evidence type="ECO:0000313" key="6">
    <source>
        <dbReference type="Proteomes" id="UP000237481"/>
    </source>
</evidence>
<dbReference type="AlphaFoldDB" id="A0A2S4KNU0"/>
<dbReference type="PANTHER" id="PTHR11566:SF215">
    <property type="entry name" value="DYNAMIN GTPASE"/>
    <property type="match status" value="1"/>
</dbReference>
<dbReference type="InterPro" id="IPR045063">
    <property type="entry name" value="Dynamin_N"/>
</dbReference>
<dbReference type="GO" id="GO:0005525">
    <property type="term" value="F:GTP binding"/>
    <property type="evidence" value="ECO:0007669"/>
    <property type="project" value="InterPro"/>
</dbReference>
<organism evidence="5 6">
    <name type="scientific">Tolypocladium paradoxum</name>
    <dbReference type="NCBI Taxonomy" id="94208"/>
    <lineage>
        <taxon>Eukaryota</taxon>
        <taxon>Fungi</taxon>
        <taxon>Dikarya</taxon>
        <taxon>Ascomycota</taxon>
        <taxon>Pezizomycotina</taxon>
        <taxon>Sordariomycetes</taxon>
        <taxon>Hypocreomycetidae</taxon>
        <taxon>Hypocreales</taxon>
        <taxon>Ophiocordycipitaceae</taxon>
        <taxon>Tolypocladium</taxon>
    </lineage>
</organism>
<dbReference type="Pfam" id="PF09495">
    <property type="entry name" value="DUF2462"/>
    <property type="match status" value="1"/>
</dbReference>
<dbReference type="InterPro" id="IPR019034">
    <property type="entry name" value="UPF0390"/>
</dbReference>
<keyword evidence="2" id="KW-0342">GTP-binding</keyword>
<proteinExistence type="predicted"/>
<name>A0A2S4KNU0_9HYPO</name>
<dbReference type="GO" id="GO:0005874">
    <property type="term" value="C:microtubule"/>
    <property type="evidence" value="ECO:0007669"/>
    <property type="project" value="TreeGrafter"/>
</dbReference>
<keyword evidence="6" id="KW-1185">Reference proteome</keyword>
<dbReference type="InterPro" id="IPR020850">
    <property type="entry name" value="GED_dom"/>
</dbReference>
<feature type="region of interest" description="Disordered" evidence="3">
    <location>
        <begin position="653"/>
        <end position="686"/>
    </location>
</feature>
<feature type="region of interest" description="Disordered" evidence="3">
    <location>
        <begin position="339"/>
        <end position="368"/>
    </location>
</feature>
<dbReference type="InterPro" id="IPR022812">
    <property type="entry name" value="Dynamin"/>
</dbReference>
<dbReference type="PANTHER" id="PTHR11566">
    <property type="entry name" value="DYNAMIN"/>
    <property type="match status" value="1"/>
</dbReference>
<evidence type="ECO:0000259" key="4">
    <source>
        <dbReference type="PROSITE" id="PS51388"/>
    </source>
</evidence>
<dbReference type="InterPro" id="IPR000375">
    <property type="entry name" value="Dynamin_stalk"/>
</dbReference>
<gene>
    <name evidence="5" type="ORF">TPAR_07945</name>
</gene>
<dbReference type="Proteomes" id="UP000237481">
    <property type="component" value="Unassembled WGS sequence"/>
</dbReference>
<evidence type="ECO:0000256" key="2">
    <source>
        <dbReference type="ARBA" id="ARBA00023134"/>
    </source>
</evidence>
<dbReference type="GO" id="GO:0000266">
    <property type="term" value="P:mitochondrial fission"/>
    <property type="evidence" value="ECO:0007669"/>
    <property type="project" value="TreeGrafter"/>
</dbReference>
<protein>
    <submittedName>
        <fullName evidence="5">Interferon-induced GTP-binding protein Mx1</fullName>
    </submittedName>
</protein>
<dbReference type="Gene3D" id="3.40.50.300">
    <property type="entry name" value="P-loop containing nucleotide triphosphate hydrolases"/>
    <property type="match status" value="2"/>
</dbReference>
<evidence type="ECO:0000256" key="3">
    <source>
        <dbReference type="SAM" id="MobiDB-lite"/>
    </source>
</evidence>
<dbReference type="Pfam" id="PF01031">
    <property type="entry name" value="Dynamin_M"/>
    <property type="match status" value="1"/>
</dbReference>
<feature type="compositionally biased region" description="Basic residues" evidence="3">
    <location>
        <begin position="658"/>
        <end position="686"/>
    </location>
</feature>
<dbReference type="GO" id="GO:0003924">
    <property type="term" value="F:GTPase activity"/>
    <property type="evidence" value="ECO:0007669"/>
    <property type="project" value="InterPro"/>
</dbReference>
<dbReference type="Gene3D" id="1.20.120.1240">
    <property type="entry name" value="Dynamin, middle domain"/>
    <property type="match status" value="1"/>
</dbReference>
<accession>A0A2S4KNU0</accession>
<dbReference type="PRINTS" id="PR00195">
    <property type="entry name" value="DYNAMIN"/>
</dbReference>
<dbReference type="STRING" id="94208.A0A2S4KNU0"/>
<dbReference type="GO" id="GO:0016559">
    <property type="term" value="P:peroxisome fission"/>
    <property type="evidence" value="ECO:0007669"/>
    <property type="project" value="TreeGrafter"/>
</dbReference>
<dbReference type="SUPFAM" id="SSF52540">
    <property type="entry name" value="P-loop containing nucleoside triphosphate hydrolases"/>
    <property type="match status" value="1"/>
</dbReference>
<dbReference type="GO" id="GO:0008017">
    <property type="term" value="F:microtubule binding"/>
    <property type="evidence" value="ECO:0007669"/>
    <property type="project" value="TreeGrafter"/>
</dbReference>
<dbReference type="GO" id="GO:0005739">
    <property type="term" value="C:mitochondrion"/>
    <property type="evidence" value="ECO:0007669"/>
    <property type="project" value="TreeGrafter"/>
</dbReference>
<keyword evidence="1" id="KW-0547">Nucleotide-binding</keyword>
<dbReference type="SMART" id="SM00053">
    <property type="entry name" value="DYNc"/>
    <property type="match status" value="1"/>
</dbReference>
<dbReference type="EMBL" id="PKSG01000973">
    <property type="protein sequence ID" value="POR31830.1"/>
    <property type="molecule type" value="Genomic_DNA"/>
</dbReference>
<dbReference type="GO" id="GO:0016020">
    <property type="term" value="C:membrane"/>
    <property type="evidence" value="ECO:0007669"/>
    <property type="project" value="TreeGrafter"/>
</dbReference>